<dbReference type="AlphaFoldDB" id="A0A7Y9J1S7"/>
<proteinExistence type="predicted"/>
<evidence type="ECO:0000256" key="1">
    <source>
        <dbReference type="SAM" id="MobiDB-lite"/>
    </source>
</evidence>
<evidence type="ECO:0000313" key="3">
    <source>
        <dbReference type="EMBL" id="NYD23394.1"/>
    </source>
</evidence>
<keyword evidence="4" id="KW-1185">Reference proteome</keyword>
<feature type="region of interest" description="Disordered" evidence="1">
    <location>
        <begin position="104"/>
        <end position="125"/>
    </location>
</feature>
<gene>
    <name evidence="3" type="ORF">BJ968_002934</name>
</gene>
<feature type="transmembrane region" description="Helical" evidence="2">
    <location>
        <begin position="34"/>
        <end position="56"/>
    </location>
</feature>
<organism evidence="3 4">
    <name type="scientific">Kineococcus aurantiacus</name>
    <dbReference type="NCBI Taxonomy" id="37633"/>
    <lineage>
        <taxon>Bacteria</taxon>
        <taxon>Bacillati</taxon>
        <taxon>Actinomycetota</taxon>
        <taxon>Actinomycetes</taxon>
        <taxon>Kineosporiales</taxon>
        <taxon>Kineosporiaceae</taxon>
        <taxon>Kineococcus</taxon>
    </lineage>
</organism>
<evidence type="ECO:0000313" key="4">
    <source>
        <dbReference type="Proteomes" id="UP000521922"/>
    </source>
</evidence>
<evidence type="ECO:0000256" key="2">
    <source>
        <dbReference type="SAM" id="Phobius"/>
    </source>
</evidence>
<sequence>MLVIQVLLLVVVLVVGVLLVRSTAGARHQAVRRLLLGALVALAVASILVPTAVTAVANVVGVGRGADLLLYGLVVAFLGFVVSSYRRSRALEETVTQLARRLALDEAPTPEQARHHEGDGPAAGA</sequence>
<comment type="caution">
    <text evidence="3">The sequence shown here is derived from an EMBL/GenBank/DDBJ whole genome shotgun (WGS) entry which is preliminary data.</text>
</comment>
<protein>
    <recommendedName>
        <fullName evidence="5">DUF2304 domain-containing protein</fullName>
    </recommendedName>
</protein>
<dbReference type="EMBL" id="JACCBB010000001">
    <property type="protein sequence ID" value="NYD23394.1"/>
    <property type="molecule type" value="Genomic_DNA"/>
</dbReference>
<accession>A0A7Y9J1S7</accession>
<feature type="transmembrane region" description="Helical" evidence="2">
    <location>
        <begin position="6"/>
        <end position="22"/>
    </location>
</feature>
<dbReference type="RefSeq" id="WP_179753092.1">
    <property type="nucleotide sequence ID" value="NZ_BAAAGN010000010.1"/>
</dbReference>
<dbReference type="Pfam" id="PF10066">
    <property type="entry name" value="DUF2304"/>
    <property type="match status" value="1"/>
</dbReference>
<keyword evidence="2" id="KW-0472">Membrane</keyword>
<dbReference type="Proteomes" id="UP000521922">
    <property type="component" value="Unassembled WGS sequence"/>
</dbReference>
<feature type="transmembrane region" description="Helical" evidence="2">
    <location>
        <begin position="68"/>
        <end position="85"/>
    </location>
</feature>
<name>A0A7Y9J1S7_9ACTN</name>
<dbReference type="InterPro" id="IPR019277">
    <property type="entry name" value="DUF2304"/>
</dbReference>
<evidence type="ECO:0008006" key="5">
    <source>
        <dbReference type="Google" id="ProtNLM"/>
    </source>
</evidence>
<reference evidence="3 4" key="1">
    <citation type="submission" date="2020-07" db="EMBL/GenBank/DDBJ databases">
        <title>Sequencing the genomes of 1000 actinobacteria strains.</title>
        <authorList>
            <person name="Klenk H.-P."/>
        </authorList>
    </citation>
    <scope>NUCLEOTIDE SEQUENCE [LARGE SCALE GENOMIC DNA]</scope>
    <source>
        <strain evidence="3 4">DSM 7487</strain>
    </source>
</reference>
<keyword evidence="2" id="KW-1133">Transmembrane helix</keyword>
<keyword evidence="2" id="KW-0812">Transmembrane</keyword>